<evidence type="ECO:0000313" key="1">
    <source>
        <dbReference type="EMBL" id="MEQ2185333.1"/>
    </source>
</evidence>
<dbReference type="EMBL" id="JAHRIO010081333">
    <property type="protein sequence ID" value="MEQ2185333.1"/>
    <property type="molecule type" value="Genomic_DNA"/>
</dbReference>
<keyword evidence="2" id="KW-1185">Reference proteome</keyword>
<proteinExistence type="predicted"/>
<comment type="caution">
    <text evidence="1">The sequence shown here is derived from an EMBL/GenBank/DDBJ whole genome shotgun (WGS) entry which is preliminary data.</text>
</comment>
<protein>
    <submittedName>
        <fullName evidence="1">Uncharacterized protein</fullName>
    </submittedName>
</protein>
<gene>
    <name evidence="1" type="ORF">GOODEAATRI_017129</name>
</gene>
<dbReference type="Proteomes" id="UP001476798">
    <property type="component" value="Unassembled WGS sequence"/>
</dbReference>
<reference evidence="1 2" key="1">
    <citation type="submission" date="2021-06" db="EMBL/GenBank/DDBJ databases">
        <authorList>
            <person name="Palmer J.M."/>
        </authorList>
    </citation>
    <scope>NUCLEOTIDE SEQUENCE [LARGE SCALE GENOMIC DNA]</scope>
    <source>
        <strain evidence="1 2">GA_2019</strain>
        <tissue evidence="1">Muscle</tissue>
    </source>
</reference>
<organism evidence="1 2">
    <name type="scientific">Goodea atripinnis</name>
    <dbReference type="NCBI Taxonomy" id="208336"/>
    <lineage>
        <taxon>Eukaryota</taxon>
        <taxon>Metazoa</taxon>
        <taxon>Chordata</taxon>
        <taxon>Craniata</taxon>
        <taxon>Vertebrata</taxon>
        <taxon>Euteleostomi</taxon>
        <taxon>Actinopterygii</taxon>
        <taxon>Neopterygii</taxon>
        <taxon>Teleostei</taxon>
        <taxon>Neoteleostei</taxon>
        <taxon>Acanthomorphata</taxon>
        <taxon>Ovalentaria</taxon>
        <taxon>Atherinomorphae</taxon>
        <taxon>Cyprinodontiformes</taxon>
        <taxon>Goodeidae</taxon>
        <taxon>Goodea</taxon>
    </lineage>
</organism>
<evidence type="ECO:0000313" key="2">
    <source>
        <dbReference type="Proteomes" id="UP001476798"/>
    </source>
</evidence>
<sequence>MLLSVLMQQFIKRHMHTNTENDKYECVSLYMIINACNVLLSSKQVHDLCARVEKFNLTLELYVRYCGKGGHAQDAKMHDLISEEIRSIFMLRVFDAGCLCFQLL</sequence>
<name>A0ABV0PPI7_9TELE</name>
<accession>A0ABV0PPI7</accession>